<sequence length="120" mass="12313">VLPHRPSGGRVSVPGTLSQWISGLLLLAPFATGPSLIEVTGPFNERSYVDLTVSMMRCFGLTVEVGDDGTGGADPARGSGLAGLADRVSVVDGRLMLSSPAGGPTLLRVEIPCVPTDHST</sequence>
<dbReference type="Proteomes" id="UP001597024">
    <property type="component" value="Unassembled WGS sequence"/>
</dbReference>
<name>A0ABW3DLB7_9ACTN</name>
<feature type="non-terminal residue" evidence="1">
    <location>
        <position position="1"/>
    </location>
</feature>
<dbReference type="Gene3D" id="3.65.10.10">
    <property type="entry name" value="Enolpyruvate transferase domain"/>
    <property type="match status" value="1"/>
</dbReference>
<reference evidence="2" key="1">
    <citation type="journal article" date="2019" name="Int. J. Syst. Evol. Microbiol.">
        <title>The Global Catalogue of Microorganisms (GCM) 10K type strain sequencing project: providing services to taxonomists for standard genome sequencing and annotation.</title>
        <authorList>
            <consortium name="The Broad Institute Genomics Platform"/>
            <consortium name="The Broad Institute Genome Sequencing Center for Infectious Disease"/>
            <person name="Wu L."/>
            <person name="Ma J."/>
        </authorList>
    </citation>
    <scope>NUCLEOTIDE SEQUENCE [LARGE SCALE GENOMIC DNA]</scope>
    <source>
        <strain evidence="2">CCUG 62974</strain>
    </source>
</reference>
<evidence type="ECO:0000313" key="2">
    <source>
        <dbReference type="Proteomes" id="UP001597024"/>
    </source>
</evidence>
<dbReference type="InterPro" id="IPR013792">
    <property type="entry name" value="RNA3'P_cycl/enolpyr_Trfase_a/b"/>
</dbReference>
<dbReference type="InterPro" id="IPR036968">
    <property type="entry name" value="Enolpyruvate_Tfrase_sf"/>
</dbReference>
<proteinExistence type="predicted"/>
<evidence type="ECO:0008006" key="3">
    <source>
        <dbReference type="Google" id="ProtNLM"/>
    </source>
</evidence>
<accession>A0ABW3DLB7</accession>
<keyword evidence="2" id="KW-1185">Reference proteome</keyword>
<dbReference type="EMBL" id="JBHTHX010000100">
    <property type="protein sequence ID" value="MFD0883994.1"/>
    <property type="molecule type" value="Genomic_DNA"/>
</dbReference>
<dbReference type="SUPFAM" id="SSF55205">
    <property type="entry name" value="EPT/RTPC-like"/>
    <property type="match status" value="1"/>
</dbReference>
<organism evidence="1 2">
    <name type="scientific">Streptosporangium algeriense</name>
    <dbReference type="NCBI Taxonomy" id="1682748"/>
    <lineage>
        <taxon>Bacteria</taxon>
        <taxon>Bacillati</taxon>
        <taxon>Actinomycetota</taxon>
        <taxon>Actinomycetes</taxon>
        <taxon>Streptosporangiales</taxon>
        <taxon>Streptosporangiaceae</taxon>
        <taxon>Streptosporangium</taxon>
    </lineage>
</organism>
<gene>
    <name evidence="1" type="ORF">ACFQ08_05425</name>
</gene>
<protein>
    <recommendedName>
        <fullName evidence="3">3-phosphoshikimate 1-carboxyvinyltransferase</fullName>
    </recommendedName>
</protein>
<evidence type="ECO:0000313" key="1">
    <source>
        <dbReference type="EMBL" id="MFD0883994.1"/>
    </source>
</evidence>
<comment type="caution">
    <text evidence="1">The sequence shown here is derived from an EMBL/GenBank/DDBJ whole genome shotgun (WGS) entry which is preliminary data.</text>
</comment>